<dbReference type="EMBL" id="JAGEPF010000015">
    <property type="protein sequence ID" value="MBO2460740.1"/>
    <property type="molecule type" value="Genomic_DNA"/>
</dbReference>
<evidence type="ECO:0000259" key="4">
    <source>
        <dbReference type="Pfam" id="PF13439"/>
    </source>
</evidence>
<dbReference type="PANTHER" id="PTHR12526:SF635">
    <property type="entry name" value="GLYCOSYL TRANSFERASE GROUP 1"/>
    <property type="match status" value="1"/>
</dbReference>
<dbReference type="Pfam" id="PF00534">
    <property type="entry name" value="Glycos_transf_1"/>
    <property type="match status" value="1"/>
</dbReference>
<accession>A0ABS3RVF8</accession>
<dbReference type="Proteomes" id="UP000680206">
    <property type="component" value="Unassembled WGS sequence"/>
</dbReference>
<dbReference type="PANTHER" id="PTHR12526">
    <property type="entry name" value="GLYCOSYLTRANSFERASE"/>
    <property type="match status" value="1"/>
</dbReference>
<protein>
    <submittedName>
        <fullName evidence="5">Glycosyltransferase</fullName>
    </submittedName>
</protein>
<evidence type="ECO:0000313" key="5">
    <source>
        <dbReference type="EMBL" id="MBO2460740.1"/>
    </source>
</evidence>
<dbReference type="SUPFAM" id="SSF53756">
    <property type="entry name" value="UDP-Glycosyltransferase/glycogen phosphorylase"/>
    <property type="match status" value="1"/>
</dbReference>
<feature type="domain" description="Glycosyl transferase family 1" evidence="3">
    <location>
        <begin position="228"/>
        <end position="383"/>
    </location>
</feature>
<dbReference type="InterPro" id="IPR001296">
    <property type="entry name" value="Glyco_trans_1"/>
</dbReference>
<evidence type="ECO:0000256" key="2">
    <source>
        <dbReference type="ARBA" id="ARBA00022679"/>
    </source>
</evidence>
<sequence length="415" mass="44005">MRIAMISEHASPLAAKGGLGGADGGGQNVFVAELAAELGRQGHYVTVYTRRDAPALPRRVRLAPGVTVEHVPAGPAERIAKDDLLPWMRDFGLYLEQRWGAEAPDVAHAHFWMSGLAALQAVAPLSSRRVPVVQTYHALGTVKRRHQGGRDTSPPARLRLERTIGRSAGAVIATCADEVAELTAMDVPRERISVVPCGVDLRLFTPDGPRWEGPWPDEDAAGGRERHRLVVLSRLVERKGVDTAIRALAHLPDAELAVAGGPPRGDLDADPEVRRLRGVARDAGVADRVEFLGRLGREEVPPLLRSASLVVTLPWYEPFGMVPLEAMACGVPVVASAVGGHLDTVVDGGTGVLVPPRAPEAAAAAIRGLLDDPAGRAALGFAAADRARERYSWTRVAADTAGVYERAATLSGVAA</sequence>
<keyword evidence="2" id="KW-0808">Transferase</keyword>
<feature type="domain" description="Glycosyltransferase subfamily 4-like N-terminal" evidence="4">
    <location>
        <begin position="25"/>
        <end position="201"/>
    </location>
</feature>
<proteinExistence type="predicted"/>
<organism evidence="5 6">
    <name type="scientific">Actinomadura violacea</name>
    <dbReference type="NCBI Taxonomy" id="2819934"/>
    <lineage>
        <taxon>Bacteria</taxon>
        <taxon>Bacillati</taxon>
        <taxon>Actinomycetota</taxon>
        <taxon>Actinomycetes</taxon>
        <taxon>Streptosporangiales</taxon>
        <taxon>Thermomonosporaceae</taxon>
        <taxon>Actinomadura</taxon>
    </lineage>
</organism>
<name>A0ABS3RVF8_9ACTN</name>
<dbReference type="Pfam" id="PF13439">
    <property type="entry name" value="Glyco_transf_4"/>
    <property type="match status" value="1"/>
</dbReference>
<dbReference type="Gene3D" id="3.40.50.2000">
    <property type="entry name" value="Glycogen Phosphorylase B"/>
    <property type="match status" value="2"/>
</dbReference>
<evidence type="ECO:0000256" key="1">
    <source>
        <dbReference type="ARBA" id="ARBA00022676"/>
    </source>
</evidence>
<comment type="caution">
    <text evidence="5">The sequence shown here is derived from an EMBL/GenBank/DDBJ whole genome shotgun (WGS) entry which is preliminary data.</text>
</comment>
<keyword evidence="6" id="KW-1185">Reference proteome</keyword>
<gene>
    <name evidence="5" type="ORF">J4709_24450</name>
</gene>
<reference evidence="5 6" key="1">
    <citation type="submission" date="2021-03" db="EMBL/GenBank/DDBJ databases">
        <title>Actinomadura violae sp. nov., isolated from lichen in Thailand.</title>
        <authorList>
            <person name="Kanchanasin P."/>
            <person name="Saeng-In P."/>
            <person name="Phongsopitanun W."/>
            <person name="Yuki M."/>
            <person name="Kudo T."/>
            <person name="Ohkuma M."/>
            <person name="Tanasupawat S."/>
        </authorList>
    </citation>
    <scope>NUCLEOTIDE SEQUENCE [LARGE SCALE GENOMIC DNA]</scope>
    <source>
        <strain evidence="5 6">LCR2-06</strain>
    </source>
</reference>
<dbReference type="InterPro" id="IPR028098">
    <property type="entry name" value="Glyco_trans_4-like_N"/>
</dbReference>
<evidence type="ECO:0000259" key="3">
    <source>
        <dbReference type="Pfam" id="PF00534"/>
    </source>
</evidence>
<keyword evidence="1" id="KW-0328">Glycosyltransferase</keyword>
<evidence type="ECO:0000313" key="6">
    <source>
        <dbReference type="Proteomes" id="UP000680206"/>
    </source>
</evidence>